<organism evidence="2 3">
    <name type="scientific">Fuerstiella marisgermanici</name>
    <dbReference type="NCBI Taxonomy" id="1891926"/>
    <lineage>
        <taxon>Bacteria</taxon>
        <taxon>Pseudomonadati</taxon>
        <taxon>Planctomycetota</taxon>
        <taxon>Planctomycetia</taxon>
        <taxon>Planctomycetales</taxon>
        <taxon>Planctomycetaceae</taxon>
        <taxon>Fuerstiella</taxon>
    </lineage>
</organism>
<dbReference type="AlphaFoldDB" id="A0A1P8WBJ8"/>
<dbReference type="EMBL" id="CP017641">
    <property type="protein sequence ID" value="APZ91440.1"/>
    <property type="molecule type" value="Genomic_DNA"/>
</dbReference>
<evidence type="ECO:0000313" key="2">
    <source>
        <dbReference type="EMBL" id="APZ91440.1"/>
    </source>
</evidence>
<sequence>MHSEEFTCSMAANRRSGGSPITTRESGLKSGWTEAEWMSFATRLQSTDLHHFARQTL</sequence>
<reference evidence="2 3" key="1">
    <citation type="journal article" date="2016" name="Front. Microbiol.">
        <title>Fuerstia marisgermanicae gen. nov., sp. nov., an Unusual Member of the Phylum Planctomycetes from the German Wadden Sea.</title>
        <authorList>
            <person name="Kohn T."/>
            <person name="Heuer A."/>
            <person name="Jogler M."/>
            <person name="Vollmers J."/>
            <person name="Boedeker C."/>
            <person name="Bunk B."/>
            <person name="Rast P."/>
            <person name="Borchert D."/>
            <person name="Glockner I."/>
            <person name="Freese H.M."/>
            <person name="Klenk H.P."/>
            <person name="Overmann J."/>
            <person name="Kaster A.K."/>
            <person name="Rohde M."/>
            <person name="Wiegand S."/>
            <person name="Jogler C."/>
        </authorList>
    </citation>
    <scope>NUCLEOTIDE SEQUENCE [LARGE SCALE GENOMIC DNA]</scope>
    <source>
        <strain evidence="2 3">NH11</strain>
    </source>
</reference>
<protein>
    <submittedName>
        <fullName evidence="2">Uncharacterized protein</fullName>
    </submittedName>
</protein>
<dbReference type="Proteomes" id="UP000187735">
    <property type="component" value="Chromosome"/>
</dbReference>
<dbReference type="KEGG" id="fmr:Fuma_01028"/>
<dbReference type="STRING" id="1891926.Fuma_01028"/>
<accession>A0A1P8WBJ8</accession>
<gene>
    <name evidence="2" type="ORF">Fuma_01028</name>
</gene>
<name>A0A1P8WBJ8_9PLAN</name>
<feature type="region of interest" description="Disordered" evidence="1">
    <location>
        <begin position="1"/>
        <end position="28"/>
    </location>
</feature>
<keyword evidence="3" id="KW-1185">Reference proteome</keyword>
<evidence type="ECO:0000256" key="1">
    <source>
        <dbReference type="SAM" id="MobiDB-lite"/>
    </source>
</evidence>
<proteinExistence type="predicted"/>
<evidence type="ECO:0000313" key="3">
    <source>
        <dbReference type="Proteomes" id="UP000187735"/>
    </source>
</evidence>